<gene>
    <name evidence="2" type="ORF">CEPIT_LOCUS25611</name>
</gene>
<sequence>MIPAKGFGAAMLNRTGANKTQEKSGSSSISKQPASHSQSRSSTPFAVNRKSTSWPVGQNRQILQPPPSQYNQSSHGLRHTKSATNNQQRVIPTLQNLEPLSNDENNSSTPETGEDPLEDNAATHISNEDTEEDPKEWKPEVYAHLNWGESPLDPFKSVSVAQFEKPNVGVNATKNLTNIVINQRSLRFQRIVGKQIRYNLHPAGQHWKWVPERTKKLYWDQFKRLVTWDIEQFSDEQIKEGYINYLKEHAYSNILTRIRNKRPVTVNDFTWSVVKEYMRSKQFLRASKSGKKNRLAGGDRCKQYGGSRAAVDVATQELRATGKEINPVKMYGTYHPDKRKNGELITCASHDVIKEALSKLYDVCQDDSPQQSEPSSQEESSTTPNISSAKLSSRYLEIVGCNKKRVLGTGSYSKAFLHRVSVCNAEHSSSSRARRLHDFCVFWDARMREFLISEGDQLPPEMPIVDDIIQDKEPDSQPKNFEQTWLPFLKSMGIDAPSFFATSESSKDSMDSLDE</sequence>
<feature type="region of interest" description="Disordered" evidence="1">
    <location>
        <begin position="1"/>
        <end position="119"/>
    </location>
</feature>
<evidence type="ECO:0000313" key="2">
    <source>
        <dbReference type="EMBL" id="CAH9123937.1"/>
    </source>
</evidence>
<name>A0AAV0EMZ0_9ASTE</name>
<feature type="compositionally biased region" description="Low complexity" evidence="1">
    <location>
        <begin position="368"/>
        <end position="384"/>
    </location>
</feature>
<dbReference type="Proteomes" id="UP001152523">
    <property type="component" value="Unassembled WGS sequence"/>
</dbReference>
<dbReference type="AlphaFoldDB" id="A0AAV0EMZ0"/>
<proteinExistence type="predicted"/>
<keyword evidence="3" id="KW-1185">Reference proteome</keyword>
<evidence type="ECO:0000256" key="1">
    <source>
        <dbReference type="SAM" id="MobiDB-lite"/>
    </source>
</evidence>
<feature type="compositionally biased region" description="Polar residues" evidence="1">
    <location>
        <begin position="15"/>
        <end position="62"/>
    </location>
</feature>
<accession>A0AAV0EMZ0</accession>
<comment type="caution">
    <text evidence="2">The sequence shown here is derived from an EMBL/GenBank/DDBJ whole genome shotgun (WGS) entry which is preliminary data.</text>
</comment>
<feature type="region of interest" description="Disordered" evidence="1">
    <location>
        <begin position="365"/>
        <end position="387"/>
    </location>
</feature>
<protein>
    <submittedName>
        <fullName evidence="2">Uncharacterized protein</fullName>
    </submittedName>
</protein>
<reference evidence="2" key="1">
    <citation type="submission" date="2022-07" db="EMBL/GenBank/DDBJ databases">
        <authorList>
            <person name="Macas J."/>
            <person name="Novak P."/>
            <person name="Neumann P."/>
        </authorList>
    </citation>
    <scope>NUCLEOTIDE SEQUENCE</scope>
</reference>
<feature type="compositionally biased region" description="Polar residues" evidence="1">
    <location>
        <begin position="82"/>
        <end position="111"/>
    </location>
</feature>
<dbReference type="EMBL" id="CAMAPF010000933">
    <property type="protein sequence ID" value="CAH9123937.1"/>
    <property type="molecule type" value="Genomic_DNA"/>
</dbReference>
<evidence type="ECO:0000313" key="3">
    <source>
        <dbReference type="Proteomes" id="UP001152523"/>
    </source>
</evidence>
<organism evidence="2 3">
    <name type="scientific">Cuscuta epithymum</name>
    <dbReference type="NCBI Taxonomy" id="186058"/>
    <lineage>
        <taxon>Eukaryota</taxon>
        <taxon>Viridiplantae</taxon>
        <taxon>Streptophyta</taxon>
        <taxon>Embryophyta</taxon>
        <taxon>Tracheophyta</taxon>
        <taxon>Spermatophyta</taxon>
        <taxon>Magnoliopsida</taxon>
        <taxon>eudicotyledons</taxon>
        <taxon>Gunneridae</taxon>
        <taxon>Pentapetalae</taxon>
        <taxon>asterids</taxon>
        <taxon>lamiids</taxon>
        <taxon>Solanales</taxon>
        <taxon>Convolvulaceae</taxon>
        <taxon>Cuscuteae</taxon>
        <taxon>Cuscuta</taxon>
        <taxon>Cuscuta subgen. Cuscuta</taxon>
    </lineage>
</organism>